<evidence type="ECO:0000313" key="5">
    <source>
        <dbReference type="EMBL" id="PAV04226.1"/>
    </source>
</evidence>
<dbReference type="PANTHER" id="PTHR12814:SF2">
    <property type="entry name" value="RNA-BINDING PROTEIN NOB1"/>
    <property type="match status" value="1"/>
</dbReference>
<comment type="caution">
    <text evidence="5">The sequence shown here is derived from an EMBL/GenBank/DDBJ whole genome shotgun (WGS) entry which is preliminary data.</text>
</comment>
<proteinExistence type="predicted"/>
<dbReference type="GO" id="GO:0030688">
    <property type="term" value="C:preribosome, small subunit precursor"/>
    <property type="evidence" value="ECO:0007669"/>
    <property type="project" value="TreeGrafter"/>
</dbReference>
<keyword evidence="2" id="KW-0479">Metal-binding</keyword>
<evidence type="ECO:0000256" key="1">
    <source>
        <dbReference type="ARBA" id="ARBA00022722"/>
    </source>
</evidence>
<dbReference type="OrthoDB" id="27944at2157"/>
<dbReference type="GO" id="GO:0030490">
    <property type="term" value="P:maturation of SSU-rRNA"/>
    <property type="evidence" value="ECO:0007669"/>
    <property type="project" value="TreeGrafter"/>
</dbReference>
<dbReference type="InterPro" id="IPR033411">
    <property type="entry name" value="Ribonuclease_PIN"/>
</dbReference>
<dbReference type="RefSeq" id="WP_069583330.1">
    <property type="nucleotide sequence ID" value="NZ_LMVM01000023.1"/>
</dbReference>
<feature type="domain" description="Ribonuclease PIN" evidence="4">
    <location>
        <begin position="7"/>
        <end position="91"/>
    </location>
</feature>
<dbReference type="NCBIfam" id="NF009145">
    <property type="entry name" value="PRK12496.1-2"/>
    <property type="match status" value="1"/>
</dbReference>
<evidence type="ECO:0000259" key="4">
    <source>
        <dbReference type="Pfam" id="PF17146"/>
    </source>
</evidence>
<dbReference type="InterPro" id="IPR039907">
    <property type="entry name" value="NOB1"/>
</dbReference>
<keyword evidence="6" id="KW-1185">Reference proteome</keyword>
<dbReference type="Proteomes" id="UP000217784">
    <property type="component" value="Unassembled WGS sequence"/>
</dbReference>
<dbReference type="CDD" id="cd09876">
    <property type="entry name" value="PIN_Nob1-like"/>
    <property type="match status" value="1"/>
</dbReference>
<gene>
    <name evidence="5" type="ORF">ASJ80_05075</name>
</gene>
<dbReference type="Pfam" id="PF17146">
    <property type="entry name" value="PIN_6"/>
    <property type="match status" value="1"/>
</dbReference>
<organism evidence="5 6">
    <name type="scientific">Methanobacterium bryantii</name>
    <dbReference type="NCBI Taxonomy" id="2161"/>
    <lineage>
        <taxon>Archaea</taxon>
        <taxon>Methanobacteriati</taxon>
        <taxon>Methanobacteriota</taxon>
        <taxon>Methanomada group</taxon>
        <taxon>Methanobacteria</taxon>
        <taxon>Methanobacteriales</taxon>
        <taxon>Methanobacteriaceae</taxon>
        <taxon>Methanobacterium</taxon>
    </lineage>
</organism>
<evidence type="ECO:0000256" key="3">
    <source>
        <dbReference type="ARBA" id="ARBA00022801"/>
    </source>
</evidence>
<dbReference type="EMBL" id="LMVM01000023">
    <property type="protein sequence ID" value="PAV04226.1"/>
    <property type="molecule type" value="Genomic_DNA"/>
</dbReference>
<dbReference type="AlphaFoldDB" id="A0A2A2H4I8"/>
<dbReference type="Gene3D" id="3.40.50.1010">
    <property type="entry name" value="5'-nuclease"/>
    <property type="match status" value="1"/>
</dbReference>
<keyword evidence="1" id="KW-0540">Nuclease</keyword>
<protein>
    <submittedName>
        <fullName evidence="5">Ribonuclease VapC</fullName>
    </submittedName>
</protein>
<dbReference type="GO" id="GO:0016787">
    <property type="term" value="F:hydrolase activity"/>
    <property type="evidence" value="ECO:0007669"/>
    <property type="project" value="UniProtKB-KW"/>
</dbReference>
<accession>A0A2A2H4I8</accession>
<evidence type="ECO:0000256" key="2">
    <source>
        <dbReference type="ARBA" id="ARBA00022723"/>
    </source>
</evidence>
<name>A0A2A2H4I8_METBR</name>
<reference evidence="5 6" key="1">
    <citation type="journal article" date="2017" name="BMC Genomics">
        <title>Genomic analysis of methanogenic archaea reveals a shift towards energy conservation.</title>
        <authorList>
            <person name="Gilmore S.P."/>
            <person name="Henske J.K."/>
            <person name="Sexton J.A."/>
            <person name="Solomon K.V."/>
            <person name="Seppala S."/>
            <person name="Yoo J.I."/>
            <person name="Huyett L.M."/>
            <person name="Pressman A."/>
            <person name="Cogan J.Z."/>
            <person name="Kivenson V."/>
            <person name="Peng X."/>
            <person name="Tan Y."/>
            <person name="Valentine D.L."/>
            <person name="O'Malley M.A."/>
        </authorList>
    </citation>
    <scope>NUCLEOTIDE SEQUENCE [LARGE SCALE GENOMIC DNA]</scope>
    <source>
        <strain evidence="5 6">M.o.H.</strain>
    </source>
</reference>
<dbReference type="GO" id="GO:0046872">
    <property type="term" value="F:metal ion binding"/>
    <property type="evidence" value="ECO:0007669"/>
    <property type="project" value="UniProtKB-KW"/>
</dbReference>
<evidence type="ECO:0000313" key="6">
    <source>
        <dbReference type="Proteomes" id="UP000217784"/>
    </source>
</evidence>
<keyword evidence="3" id="KW-0378">Hydrolase</keyword>
<sequence>MQKKIYVLDASAIIGGFYSKSYANFTTSGAILEIKDLKSKILLQSALENGHIKVDEPDPEDTEEINQIITSSGDILRLSDVDRGIVALAFKFKRNGFKPIVVTDDYSMQNTLKTIRIDYQSVLTPGIKEIINWVKICKGCKKRYPSDYKFEECEICGSPVFRKRVKAVK</sequence>
<dbReference type="PANTHER" id="PTHR12814">
    <property type="entry name" value="RNA-BINDING PROTEIN NOB1"/>
    <property type="match status" value="1"/>
</dbReference>
<dbReference type="GO" id="GO:0004521">
    <property type="term" value="F:RNA endonuclease activity"/>
    <property type="evidence" value="ECO:0007669"/>
    <property type="project" value="TreeGrafter"/>
</dbReference>